<dbReference type="RefSeq" id="WP_241603796.1">
    <property type="nucleotide sequence ID" value="NZ_JAKVIN010000008.1"/>
</dbReference>
<reference evidence="2 3" key="1">
    <citation type="submission" date="2022-02" db="EMBL/GenBank/DDBJ databases">
        <title>Shinella B3.7 sp. nov., isolated from Sediment (Zhairuo Island).</title>
        <authorList>
            <person name="Chen G."/>
        </authorList>
    </citation>
    <scope>NUCLEOTIDE SEQUENCE [LARGE SCALE GENOMIC DNA]</scope>
    <source>
        <strain evidence="2 3">B3.7</strain>
        <plasmid evidence="2">unnamed</plasmid>
    </source>
</reference>
<proteinExistence type="predicted"/>
<gene>
    <name evidence="2" type="ORF">MKI86_18215</name>
</gene>
<dbReference type="InterPro" id="IPR006059">
    <property type="entry name" value="SBP"/>
</dbReference>
<keyword evidence="3" id="KW-1185">Reference proteome</keyword>
<dbReference type="Proteomes" id="UP001201844">
    <property type="component" value="Unassembled WGS sequence"/>
</dbReference>
<keyword evidence="2" id="KW-0614">Plasmid</keyword>
<sequence>MTVTLKGMTWSHPRGYDPMLACSEIYRQKTDIEVIWEKRSLQDFESFPVNELARIYDLIVIDHPHVGQVTQENCLLPLDVVGREAERDALNAASIGPSYHSYFWQGRQWAFPIDAATQVQAFRPDLVANAPTRWQEVIDLAREGRVLLPLRAPHALMTFYTLAANIGRPCSTEKGDLIAPADGAQVYDLLADLVAHLDPACFDMDPIDASEAMAKADSKIACIPYAYGYVSYAWNGFRQKRLNFSDIPAAGPHGPIGGTLGGTGIAVSAYTKRPAAAIDFAYWISAADVQRGPYAAAGGQPGHARAWEDDAVNARTSDFYRKTRATLEGSFVRPRHDRYMPFQAEASERIRVGLKAGDAAGPVIADLNALYRKSFV</sequence>
<dbReference type="SUPFAM" id="SSF53850">
    <property type="entry name" value="Periplasmic binding protein-like II"/>
    <property type="match status" value="1"/>
</dbReference>
<dbReference type="Gene3D" id="3.40.190.10">
    <property type="entry name" value="Periplasmic binding protein-like II"/>
    <property type="match status" value="1"/>
</dbReference>
<name>A0ABT0CR41_9HYPH</name>
<evidence type="ECO:0000313" key="3">
    <source>
        <dbReference type="Proteomes" id="UP001201844"/>
    </source>
</evidence>
<dbReference type="Pfam" id="PF01547">
    <property type="entry name" value="SBP_bac_1"/>
    <property type="match status" value="1"/>
</dbReference>
<dbReference type="EMBL" id="JAKVIN010000008">
    <property type="protein sequence ID" value="MCJ8151084.1"/>
    <property type="molecule type" value="Genomic_DNA"/>
</dbReference>
<keyword evidence="1" id="KW-0574">Periplasm</keyword>
<comment type="caution">
    <text evidence="2">The sequence shown here is derived from an EMBL/GenBank/DDBJ whole genome shotgun (WGS) entry which is preliminary data.</text>
</comment>
<organism evidence="2 3">
    <name type="scientific">Shinella sedimenti</name>
    <dbReference type="NCBI Taxonomy" id="2919913"/>
    <lineage>
        <taxon>Bacteria</taxon>
        <taxon>Pseudomonadati</taxon>
        <taxon>Pseudomonadota</taxon>
        <taxon>Alphaproteobacteria</taxon>
        <taxon>Hyphomicrobiales</taxon>
        <taxon>Rhizobiaceae</taxon>
        <taxon>Shinella</taxon>
    </lineage>
</organism>
<evidence type="ECO:0000313" key="2">
    <source>
        <dbReference type="EMBL" id="MCJ8151084.1"/>
    </source>
</evidence>
<accession>A0ABT0CR41</accession>
<protein>
    <submittedName>
        <fullName evidence="2">Extracellular solute-binding protein</fullName>
    </submittedName>
</protein>
<geneLocation type="plasmid" evidence="2">
    <name>unnamed</name>
</geneLocation>
<evidence type="ECO:0000256" key="1">
    <source>
        <dbReference type="ARBA" id="ARBA00022764"/>
    </source>
</evidence>